<sequence length="258" mass="28784">MKEVFPGQTESKKRAWGGMKMKSIILSVLSLLIVGAGVDPQETAGKDPSGLPLDEFVSFAEGEHLKITSWSVTMKENVSKERAAHLQQQLRADLPQGTLTEQNGLKARKWILNRHKSGNFDESFVLILPRNSNDLPEMVYTLSSEGTASLTAINLDKYVNLMKRRYFTKNVTIFSCLKANASDMINDVLVYQKFKNAFNIATIEEVIENSWTSRSGYTEQWGNALPLAKDQMNVQFATRTLGGKTNITIGTPIISAEY</sequence>
<dbReference type="Gene3D" id="3.30.2030.10">
    <property type="entry name" value="YwmB-like"/>
    <property type="match status" value="1"/>
</dbReference>
<name>A0ABY4EMS0_9BACI</name>
<reference evidence="1 2" key="1">
    <citation type="submission" date="2022-04" db="EMBL/GenBank/DDBJ databases">
        <title>Halobacillus sp. isolated from saltern.</title>
        <authorList>
            <person name="Won M."/>
            <person name="Lee C.-M."/>
            <person name="Woen H.-Y."/>
            <person name="Kwon S.-W."/>
        </authorList>
    </citation>
    <scope>NUCLEOTIDE SEQUENCE [LARGE SCALE GENOMIC DNA]</scope>
    <source>
        <strain evidence="1 2">SSBR10-3</strain>
    </source>
</reference>
<accession>A0ABY4EMS0</accession>
<dbReference type="Pfam" id="PF08680">
    <property type="entry name" value="DUF1779"/>
    <property type="match status" value="1"/>
</dbReference>
<dbReference type="RefSeq" id="WP_244712024.1">
    <property type="nucleotide sequence ID" value="NZ_CP095073.1"/>
</dbReference>
<evidence type="ECO:0000313" key="1">
    <source>
        <dbReference type="EMBL" id="UOQ45361.1"/>
    </source>
</evidence>
<dbReference type="EMBL" id="CP095073">
    <property type="protein sequence ID" value="UOQ45361.1"/>
    <property type="molecule type" value="Genomic_DNA"/>
</dbReference>
<dbReference type="InterPro" id="IPR014794">
    <property type="entry name" value="DUF1779"/>
</dbReference>
<organism evidence="1 2">
    <name type="scientific">Halobacillus salinarum</name>
    <dbReference type="NCBI Taxonomy" id="2932257"/>
    <lineage>
        <taxon>Bacteria</taxon>
        <taxon>Bacillati</taxon>
        <taxon>Bacillota</taxon>
        <taxon>Bacilli</taxon>
        <taxon>Bacillales</taxon>
        <taxon>Bacillaceae</taxon>
        <taxon>Halobacillus</taxon>
    </lineage>
</organism>
<dbReference type="InterPro" id="IPR036209">
    <property type="entry name" value="YwmB-like_sf"/>
</dbReference>
<gene>
    <name evidence="1" type="ORF">MUN89_05285</name>
</gene>
<evidence type="ECO:0000313" key="2">
    <source>
        <dbReference type="Proteomes" id="UP000831787"/>
    </source>
</evidence>
<dbReference type="Proteomes" id="UP000831787">
    <property type="component" value="Chromosome"/>
</dbReference>
<protein>
    <submittedName>
        <fullName evidence="1">YwmB family TATA-box binding protein</fullName>
    </submittedName>
</protein>
<dbReference type="Gene3D" id="3.30.360.40">
    <property type="entry name" value="YwmB-like"/>
    <property type="match status" value="1"/>
</dbReference>
<keyword evidence="2" id="KW-1185">Reference proteome</keyword>
<dbReference type="SUPFAM" id="SSF143842">
    <property type="entry name" value="YwmB-like"/>
    <property type="match status" value="1"/>
</dbReference>
<proteinExistence type="predicted"/>